<organism evidence="1 2">
    <name type="scientific">Companilactobacillus bobalius</name>
    <dbReference type="NCBI Taxonomy" id="2801451"/>
    <lineage>
        <taxon>Bacteria</taxon>
        <taxon>Bacillati</taxon>
        <taxon>Bacillota</taxon>
        <taxon>Bacilli</taxon>
        <taxon>Lactobacillales</taxon>
        <taxon>Lactobacillaceae</taxon>
        <taxon>Companilactobacillus</taxon>
    </lineage>
</organism>
<proteinExistence type="predicted"/>
<dbReference type="RefSeq" id="WP_056953605.1">
    <property type="nucleotide sequence ID" value="NZ_LNUA01000011.1"/>
</dbReference>
<protein>
    <submittedName>
        <fullName evidence="1">Uncharacterized protein</fullName>
    </submittedName>
</protein>
<dbReference type="AlphaFoldDB" id="A0A202FCQ3"/>
<dbReference type="EMBL" id="MYFM01000003">
    <property type="protein sequence ID" value="OVE98212.1"/>
    <property type="molecule type" value="Genomic_DNA"/>
</dbReference>
<name>A0A202FCQ3_9LACO</name>
<gene>
    <name evidence="1" type="ORF">LKACC16343_01095</name>
</gene>
<reference evidence="1 2" key="1">
    <citation type="submission" date="2017-03" db="EMBL/GenBank/DDBJ databases">
        <title>Genome sequence of Lactobacillus bobalius KACC 16343.</title>
        <authorList>
            <person name="Chun J."/>
        </authorList>
    </citation>
    <scope>NUCLEOTIDE SEQUENCE [LARGE SCALE GENOMIC DNA]</scope>
    <source>
        <strain evidence="1 2">KACC 16343</strain>
    </source>
</reference>
<accession>A0A202FCQ3</accession>
<dbReference type="Proteomes" id="UP000196232">
    <property type="component" value="Unassembled WGS sequence"/>
</dbReference>
<sequence>MEDDDFIMRQIKSFAECFGAVLGKGKARNEVVFEQQQNQKGRFILIWINYCCIVNMKKPFIMFMHRNLS</sequence>
<evidence type="ECO:0000313" key="1">
    <source>
        <dbReference type="EMBL" id="OVE98212.1"/>
    </source>
</evidence>
<evidence type="ECO:0000313" key="2">
    <source>
        <dbReference type="Proteomes" id="UP000196232"/>
    </source>
</evidence>
<comment type="caution">
    <text evidence="1">The sequence shown here is derived from an EMBL/GenBank/DDBJ whole genome shotgun (WGS) entry which is preliminary data.</text>
</comment>